<dbReference type="InterPro" id="IPR050810">
    <property type="entry name" value="Bact_Secretion_Sys_Channel"/>
</dbReference>
<dbReference type="RefSeq" id="WP_105787743.1">
    <property type="nucleotide sequence ID" value="NZ_CADERF010000018.1"/>
</dbReference>
<evidence type="ECO:0000313" key="9">
    <source>
        <dbReference type="Proteomes" id="UP000682266"/>
    </source>
</evidence>
<protein>
    <submittedName>
        <fullName evidence="8">PilN family type IVB pilus formation outer membrane protein</fullName>
    </submittedName>
</protein>
<gene>
    <name evidence="8" type="ORF">KDW93_17595</name>
</gene>
<evidence type="ECO:0000259" key="7">
    <source>
        <dbReference type="Pfam" id="PF07655"/>
    </source>
</evidence>
<evidence type="ECO:0000256" key="2">
    <source>
        <dbReference type="ARBA" id="ARBA00022729"/>
    </source>
</evidence>
<dbReference type="EMBL" id="JAGSVG010000015">
    <property type="protein sequence ID" value="MBR8130757.1"/>
    <property type="molecule type" value="Genomic_DNA"/>
</dbReference>
<accession>A0AA41E957</accession>
<feature type="domain" description="Secretin N-terminal" evidence="7">
    <location>
        <begin position="199"/>
        <end position="298"/>
    </location>
</feature>
<sequence length="567" mass="58601">MRGAVLTCAFAAVLLTGCTGLSQHLAAVIDRDHARTQRVLADTRDGHAQVAQSSDGVIVTDGIWLSGTPIRPEREDALPAVFSQPATFDREVGSLREFAEHVSRLTHIATRVAPDAAGGARSAATPAPSVPVIGASPPPLPTVPGLSGDTGVRAWDTSQRTRIVYRNGDLRGLLDTAAARFGVSWKYADGAIAFFVTDTRTFQVSAIPGDATVNANVVSGASSDGSSAQGGGYGQAGTLAPGAGTGTGGFSGNGTATVTSNNTANTVVNSQLSVFNSLRASIQAMLSQYGHVVSSPATGSITVTDTPDVLDRVAAFMRAQNASLSKQVLINVTVLSVAQSAQDSYGINWTAVYQALGTAFTITSVFPTTATNPVSLAAQVITPNSRAAGTQAIISALSSQGRVRRKTSASITTLNNQPVPLQVATQQGYLASVSTTNTANVGSSTALVPGTVTTGFNMTLLPHILENSTVLLQFYTNISSLIQLRTVPAGNGQSIQVPEVDTRNFLQRVSMKSGETLILSGYEGVNDDLAQRGIGAPQNYLLGGGFDGSRQREAIVILITPVAMNGS</sequence>
<dbReference type="Pfam" id="PF07655">
    <property type="entry name" value="Secretin_N_2"/>
    <property type="match status" value="1"/>
</dbReference>
<dbReference type="GO" id="GO:0009306">
    <property type="term" value="P:protein secretion"/>
    <property type="evidence" value="ECO:0007669"/>
    <property type="project" value="InterPro"/>
</dbReference>
<dbReference type="GO" id="GO:0019867">
    <property type="term" value="C:outer membrane"/>
    <property type="evidence" value="ECO:0007669"/>
    <property type="project" value="InterPro"/>
</dbReference>
<dbReference type="Pfam" id="PF00263">
    <property type="entry name" value="Secretin"/>
    <property type="match status" value="1"/>
</dbReference>
<evidence type="ECO:0000256" key="4">
    <source>
        <dbReference type="SAM" id="MobiDB-lite"/>
    </source>
</evidence>
<dbReference type="GO" id="GO:0009297">
    <property type="term" value="P:pilus assembly"/>
    <property type="evidence" value="ECO:0007669"/>
    <property type="project" value="InterPro"/>
</dbReference>
<name>A0AA41E957_9BURK</name>
<dbReference type="PANTHER" id="PTHR30332">
    <property type="entry name" value="PROBABLE GENERAL SECRETION PATHWAY PROTEIN D"/>
    <property type="match status" value="1"/>
</dbReference>
<comment type="caution">
    <text evidence="8">The sequence shown here is derived from an EMBL/GenBank/DDBJ whole genome shotgun (WGS) entry which is preliminary data.</text>
</comment>
<evidence type="ECO:0000259" key="6">
    <source>
        <dbReference type="Pfam" id="PF00263"/>
    </source>
</evidence>
<evidence type="ECO:0000256" key="1">
    <source>
        <dbReference type="ARBA" id="ARBA00004370"/>
    </source>
</evidence>
<dbReference type="InterPro" id="IPR013359">
    <property type="entry name" value="Pilus_4B_PilN"/>
</dbReference>
<keyword evidence="2 5" id="KW-0732">Signal</keyword>
<evidence type="ECO:0000256" key="5">
    <source>
        <dbReference type="SAM" id="SignalP"/>
    </source>
</evidence>
<keyword evidence="3" id="KW-0472">Membrane</keyword>
<dbReference type="InterPro" id="IPR004846">
    <property type="entry name" value="T2SS/T3SS_dom"/>
</dbReference>
<comment type="subcellular location">
    <subcellularLocation>
        <location evidence="1">Membrane</location>
    </subcellularLocation>
</comment>
<feature type="signal peptide" evidence="5">
    <location>
        <begin position="1"/>
        <end position="26"/>
    </location>
</feature>
<evidence type="ECO:0000313" key="8">
    <source>
        <dbReference type="EMBL" id="MBR8130757.1"/>
    </source>
</evidence>
<dbReference type="NCBIfam" id="TIGR02520">
    <property type="entry name" value="pilus_B_mal_scr"/>
    <property type="match status" value="1"/>
</dbReference>
<feature type="domain" description="Type II/III secretion system secretin-like" evidence="6">
    <location>
        <begin position="396"/>
        <end position="528"/>
    </location>
</feature>
<reference evidence="8" key="1">
    <citation type="submission" date="2021-04" db="EMBL/GenBank/DDBJ databases">
        <title>A collection of bacterial strains from the Burkholderia cepacia Research Laboratory and Repository.</title>
        <authorList>
            <person name="Lipuma J."/>
            <person name="Spilker T."/>
        </authorList>
    </citation>
    <scope>NUCLEOTIDE SEQUENCE</scope>
    <source>
        <strain evidence="8">AU36012</strain>
    </source>
</reference>
<feature type="region of interest" description="Disordered" evidence="4">
    <location>
        <begin position="131"/>
        <end position="152"/>
    </location>
</feature>
<dbReference type="PANTHER" id="PTHR30332:SF24">
    <property type="entry name" value="SECRETIN GSPD-RELATED"/>
    <property type="match status" value="1"/>
</dbReference>
<organism evidence="8 9">
    <name type="scientific">Burkholderia ambifaria</name>
    <dbReference type="NCBI Taxonomy" id="152480"/>
    <lineage>
        <taxon>Bacteria</taxon>
        <taxon>Pseudomonadati</taxon>
        <taxon>Pseudomonadota</taxon>
        <taxon>Betaproteobacteria</taxon>
        <taxon>Burkholderiales</taxon>
        <taxon>Burkholderiaceae</taxon>
        <taxon>Burkholderia</taxon>
        <taxon>Burkholderia cepacia complex</taxon>
    </lineage>
</organism>
<dbReference type="InterPro" id="IPR011514">
    <property type="entry name" value="Secretin_N_2"/>
</dbReference>
<dbReference type="PROSITE" id="PS51257">
    <property type="entry name" value="PROKAR_LIPOPROTEIN"/>
    <property type="match status" value="1"/>
</dbReference>
<dbReference type="AlphaFoldDB" id="A0AA41E957"/>
<evidence type="ECO:0000256" key="3">
    <source>
        <dbReference type="ARBA" id="ARBA00023136"/>
    </source>
</evidence>
<feature type="chain" id="PRO_5041279053" evidence="5">
    <location>
        <begin position="27"/>
        <end position="567"/>
    </location>
</feature>
<dbReference type="Proteomes" id="UP000682266">
    <property type="component" value="Unassembled WGS sequence"/>
</dbReference>
<proteinExistence type="predicted"/>